<organism evidence="2 3">
    <name type="scientific">Lactuca saligna</name>
    <name type="common">Willowleaf lettuce</name>
    <dbReference type="NCBI Taxonomy" id="75948"/>
    <lineage>
        <taxon>Eukaryota</taxon>
        <taxon>Viridiplantae</taxon>
        <taxon>Streptophyta</taxon>
        <taxon>Embryophyta</taxon>
        <taxon>Tracheophyta</taxon>
        <taxon>Spermatophyta</taxon>
        <taxon>Magnoliopsida</taxon>
        <taxon>eudicotyledons</taxon>
        <taxon>Gunneridae</taxon>
        <taxon>Pentapetalae</taxon>
        <taxon>asterids</taxon>
        <taxon>campanulids</taxon>
        <taxon>Asterales</taxon>
        <taxon>Asteraceae</taxon>
        <taxon>Cichorioideae</taxon>
        <taxon>Cichorieae</taxon>
        <taxon>Lactucinae</taxon>
        <taxon>Lactuca</taxon>
    </lineage>
</organism>
<evidence type="ECO:0000313" key="3">
    <source>
        <dbReference type="Proteomes" id="UP001177003"/>
    </source>
</evidence>
<reference evidence="2" key="1">
    <citation type="submission" date="2023-04" db="EMBL/GenBank/DDBJ databases">
        <authorList>
            <person name="Vijverberg K."/>
            <person name="Xiong W."/>
            <person name="Schranz E."/>
        </authorList>
    </citation>
    <scope>NUCLEOTIDE SEQUENCE</scope>
</reference>
<accession>A0AA35YGZ3</accession>
<feature type="compositionally biased region" description="Basic and acidic residues" evidence="1">
    <location>
        <begin position="208"/>
        <end position="218"/>
    </location>
</feature>
<dbReference type="Proteomes" id="UP001177003">
    <property type="component" value="Chromosome 2"/>
</dbReference>
<protein>
    <submittedName>
        <fullName evidence="2">Uncharacterized protein</fullName>
    </submittedName>
</protein>
<evidence type="ECO:0000256" key="1">
    <source>
        <dbReference type="SAM" id="MobiDB-lite"/>
    </source>
</evidence>
<keyword evidence="3" id="KW-1185">Reference proteome</keyword>
<feature type="region of interest" description="Disordered" evidence="1">
    <location>
        <begin position="171"/>
        <end position="218"/>
    </location>
</feature>
<evidence type="ECO:0000313" key="2">
    <source>
        <dbReference type="EMBL" id="CAI9273803.1"/>
    </source>
</evidence>
<gene>
    <name evidence="2" type="ORF">LSALG_LOCUS13928</name>
</gene>
<proteinExistence type="predicted"/>
<dbReference type="EMBL" id="OX465078">
    <property type="protein sequence ID" value="CAI9273803.1"/>
    <property type="molecule type" value="Genomic_DNA"/>
</dbReference>
<sequence>MAASSETPSVVEKNTSSVMLNIKPNQNLILDLSSSKYAEYIQPMIKCLCYSLLSQALIVAENVPLVNLSKAFSTTRYQQSEVVITFEIDSHKTYISKARFSRMLGFSSSEGLVNPESISSFVILEMFYQIGYLENLSLLLKFKKPNLPPMWNGFFTLLFKSFLEIECSSETRGETKKTSGEEPKKIVGDSEKVKLVDDDDEKEEDLSEGAKLKRNKGDKELDEIENVAKEVEACEKDARDA</sequence>
<feature type="compositionally biased region" description="Acidic residues" evidence="1">
    <location>
        <begin position="197"/>
        <end position="207"/>
    </location>
</feature>
<dbReference type="AlphaFoldDB" id="A0AA35YGZ3"/>
<name>A0AA35YGZ3_LACSI</name>
<feature type="compositionally biased region" description="Basic and acidic residues" evidence="1">
    <location>
        <begin position="171"/>
        <end position="196"/>
    </location>
</feature>